<keyword evidence="7" id="KW-1185">Reference proteome</keyword>
<dbReference type="PROSITE" id="PS50082">
    <property type="entry name" value="WD_REPEATS_2"/>
    <property type="match status" value="5"/>
</dbReference>
<evidence type="ECO:0000256" key="2">
    <source>
        <dbReference type="ARBA" id="ARBA00022737"/>
    </source>
</evidence>
<dbReference type="EMBL" id="UYYF01004690">
    <property type="protein sequence ID" value="VDN06426.1"/>
    <property type="molecule type" value="Genomic_DNA"/>
</dbReference>
<dbReference type="WBParaSite" id="TCLT_0000885201-mRNA-1">
    <property type="protein sequence ID" value="TCLT_0000885201-mRNA-1"/>
    <property type="gene ID" value="TCLT_0000885201"/>
</dbReference>
<feature type="repeat" description="WD" evidence="3">
    <location>
        <begin position="970"/>
        <end position="1011"/>
    </location>
</feature>
<sequence length="1575" mass="176596">MFRRILGAIPCKTNMHHEIDGTEEKHQESEESPVTLLQVRIILFFPSLEEFECEHRVLLDEVIPHIQQYAAQTGIDIEFVEPLTDSLDTDTTETILNLFSKPTSYLLVSILWKHCNKLIDHNVSWEIGMGNVSYPRKYQQKYFAQSKQAFRKQAMEAESVHYQLRDTAIKFTDQIRLISILHQNPNQQCEKQNYITKTTDFEMSKNDERNKSKVEDNLLLSATDRIVRMALTQPKKVVFCLRNMEAPKEEATTNEASVVSIRSRSKNENVESWQITQSHIKYTNSLVTDHLLQLLYALDPPRGLPSDVPSLVKAEHNAHVMFAKMQMPKKWLSRVSIDETLRFWTEQNTGYYHIQGSEASGKTALICRLHAVLVEKHCYVITRFVNLTPESQYAHELWHGICLTLCFLMGENDDSVINSFHLSSTLAIFKFLLQKLDRPVFVLIDDVNNIRYGRILSVLEESFQKCPDNLVLICSSVYSMPLPFMPQPIRFILPNFTTEDIAHYISLNTAENTLNQKQLNDILDMVKLKNNSIIIVQLLLKQIISGMNRPLVADINEWLNGVENNLGIVLVRLFAQFLTVAPHGITSLELLDALMINSELQNEIPDHLSLSILLHLVIDKLGCFMMELVHENRLVYKWSHVYIANIIRHRYLSNTVELEKIHSLLADLYADLATCSDDSMSARPTIIFIYPRPLKRDDGTVNRRKIHNLWYHLLHAGNMDALKKFALCHFDYVEACVHACGLLHLLSIYEECSLQALHHDIQVVCEQFILPSLNTIVRDRNQLAAEVISRLYTQAESSQFLNTMVEQAVIWVDMFAAQPLLIPLTSWIPPERIKQVLSFTLPDWQSSYTILHPTHNHQHLLISGNESSIGLVYMFHTASQLLVRTYAGHEGRVTSISVSSNGMFFATTSTDCTVRIWNFAQNHCAHVLQPHKGRVVCSLISSDCKYLITGGTDSCANVISVENWQVTQSFKGHTGTVVSLALTSSNEFLVTGSGEFVVMIWNLLTGTLAVRLAGLMAPVSCMTITSNDAFVAVACEDETLRIFETVSGQELHEVSGHDGKIIAMIAASDDCQLFAATIAKIYIFDIHSGRLLDILSCVNKQPVTSLQITSDGFFLLSACGDRISIWNIQNRHIELKLSNHEQEIITDICMSSDEKSVACSTSNGIITLWDLNTCQCISTMVQKQAIRVNCLKFSADCEFLLSGDTEGQINVWNSGDGKLIRLVNHHSKAIVSIFCLSDGSRILSADKSNIILIWNLFLVDETLEADRILTFTGIQPPVFLLAKSSHLIGHFPNSNKELRIWGIEGESVITKARLYHNDEITCFSATTNGTLLATGSADLSLKLWQVQSGFLMQVLVGHEEAITCCAIASDESIVVSGAKDSRIMIWNVSTGNAQFSFKTDSLLTSLAITGDASVILSANSNGWIEAYDVENGILLSSLNAHSVAQNLIISMDANRILVQLTNCSRLPILCLHNTPAGIAQTRLTDHENTSDFTQSSSSQVSLENGGNYSSGNQLDLMEIGNAESARKTPLFKSSSYANCNMRSPASNDSEKELALIASQSNSEMKPVVSTENTHT</sequence>
<gene>
    <name evidence="6" type="ORF">TCLT_LOCUS8841</name>
</gene>
<proteinExistence type="predicted"/>
<organism evidence="8">
    <name type="scientific">Thelazia callipaeda</name>
    <name type="common">Oriental eyeworm</name>
    <name type="synonym">Parasitic nematode</name>
    <dbReference type="NCBI Taxonomy" id="103827"/>
    <lineage>
        <taxon>Eukaryota</taxon>
        <taxon>Metazoa</taxon>
        <taxon>Ecdysozoa</taxon>
        <taxon>Nematoda</taxon>
        <taxon>Chromadorea</taxon>
        <taxon>Rhabditida</taxon>
        <taxon>Spirurina</taxon>
        <taxon>Spiruromorpha</taxon>
        <taxon>Thelazioidea</taxon>
        <taxon>Thelaziidae</taxon>
        <taxon>Thelazia</taxon>
    </lineage>
</organism>
<evidence type="ECO:0000259" key="5">
    <source>
        <dbReference type="Pfam" id="PF25469"/>
    </source>
</evidence>
<dbReference type="InterPro" id="IPR027417">
    <property type="entry name" value="P-loop_NTPase"/>
</dbReference>
<feature type="domain" description="NWD1/2-like winged helix-turn-helix" evidence="5">
    <location>
        <begin position="537"/>
        <end position="658"/>
    </location>
</feature>
<dbReference type="OMA" id="DSFYWDL"/>
<accession>A0A0N5D722</accession>
<dbReference type="PANTHER" id="PTHR19871">
    <property type="entry name" value="BETA TRANSDUCIN-RELATED PROTEIN"/>
    <property type="match status" value="1"/>
</dbReference>
<protein>
    <submittedName>
        <fullName evidence="8">WD_REPEATS_REGION domain-containing protein</fullName>
    </submittedName>
</protein>
<dbReference type="PROSITE" id="PS50294">
    <property type="entry name" value="WD_REPEATS_REGION"/>
    <property type="match status" value="4"/>
</dbReference>
<dbReference type="PANTHER" id="PTHR19871:SF38">
    <property type="entry name" value="PROTEIN QUI-1"/>
    <property type="match status" value="1"/>
</dbReference>
<dbReference type="InterPro" id="IPR057588">
    <property type="entry name" value="NWD1/2-like_WH"/>
</dbReference>
<dbReference type="Pfam" id="PF25469">
    <property type="entry name" value="WHD_NWD1"/>
    <property type="match status" value="1"/>
</dbReference>
<dbReference type="CDD" id="cd00200">
    <property type="entry name" value="WD40"/>
    <property type="match status" value="2"/>
</dbReference>
<dbReference type="OrthoDB" id="9990676at2759"/>
<dbReference type="Pfam" id="PF00400">
    <property type="entry name" value="WD40"/>
    <property type="match status" value="7"/>
</dbReference>
<keyword evidence="1 3" id="KW-0853">WD repeat</keyword>
<reference evidence="6 7" key="2">
    <citation type="submission" date="2018-11" db="EMBL/GenBank/DDBJ databases">
        <authorList>
            <consortium name="Pathogen Informatics"/>
        </authorList>
    </citation>
    <scope>NUCLEOTIDE SEQUENCE [LARGE SCALE GENOMIC DNA]</scope>
</reference>
<dbReference type="STRING" id="103827.A0A0N5D722"/>
<evidence type="ECO:0000313" key="8">
    <source>
        <dbReference type="WBParaSite" id="TCLT_0000885201-mRNA-1"/>
    </source>
</evidence>
<feature type="repeat" description="WD" evidence="3">
    <location>
        <begin position="1313"/>
        <end position="1354"/>
    </location>
</feature>
<evidence type="ECO:0000256" key="3">
    <source>
        <dbReference type="PROSITE-ProRule" id="PRU00221"/>
    </source>
</evidence>
<dbReference type="Gene3D" id="2.130.10.10">
    <property type="entry name" value="YVTN repeat-like/Quinoprotein amine dehydrogenase"/>
    <property type="match status" value="4"/>
</dbReference>
<reference evidence="8" key="1">
    <citation type="submission" date="2016-04" db="UniProtKB">
        <authorList>
            <consortium name="WormBaseParasite"/>
        </authorList>
    </citation>
    <scope>IDENTIFICATION</scope>
</reference>
<name>A0A0N5D722_THECL</name>
<dbReference type="InterPro" id="IPR001680">
    <property type="entry name" value="WD40_rpt"/>
</dbReference>
<evidence type="ECO:0000313" key="6">
    <source>
        <dbReference type="EMBL" id="VDN06426.1"/>
    </source>
</evidence>
<evidence type="ECO:0000313" key="7">
    <source>
        <dbReference type="Proteomes" id="UP000276776"/>
    </source>
</evidence>
<feature type="repeat" description="WD" evidence="3">
    <location>
        <begin position="1355"/>
        <end position="1396"/>
    </location>
</feature>
<feature type="repeat" description="WD" evidence="3">
    <location>
        <begin position="1181"/>
        <end position="1222"/>
    </location>
</feature>
<dbReference type="InterPro" id="IPR019775">
    <property type="entry name" value="WD40_repeat_CS"/>
</dbReference>
<keyword evidence="2" id="KW-0677">Repeat</keyword>
<dbReference type="PROSITE" id="PS00678">
    <property type="entry name" value="WD_REPEATS_1"/>
    <property type="match status" value="1"/>
</dbReference>
<evidence type="ECO:0000256" key="4">
    <source>
        <dbReference type="SAM" id="MobiDB-lite"/>
    </source>
</evidence>
<dbReference type="SUPFAM" id="SSF50978">
    <property type="entry name" value="WD40 repeat-like"/>
    <property type="match status" value="2"/>
</dbReference>
<dbReference type="Proteomes" id="UP000276776">
    <property type="component" value="Unassembled WGS sequence"/>
</dbReference>
<dbReference type="SUPFAM" id="SSF52540">
    <property type="entry name" value="P-loop containing nucleoside triphosphate hydrolases"/>
    <property type="match status" value="1"/>
</dbReference>
<evidence type="ECO:0000256" key="1">
    <source>
        <dbReference type="ARBA" id="ARBA00022574"/>
    </source>
</evidence>
<dbReference type="InterPro" id="IPR015943">
    <property type="entry name" value="WD40/YVTN_repeat-like_dom_sf"/>
</dbReference>
<feature type="region of interest" description="Disordered" evidence="4">
    <location>
        <begin position="1487"/>
        <end position="1509"/>
    </location>
</feature>
<feature type="repeat" description="WD" evidence="3">
    <location>
        <begin position="886"/>
        <end position="927"/>
    </location>
</feature>
<dbReference type="InterPro" id="IPR052752">
    <property type="entry name" value="NACHT-WD_repeat"/>
</dbReference>
<dbReference type="SMART" id="SM00320">
    <property type="entry name" value="WD40"/>
    <property type="match status" value="12"/>
</dbReference>
<dbReference type="InterPro" id="IPR036322">
    <property type="entry name" value="WD40_repeat_dom_sf"/>
</dbReference>